<reference evidence="2" key="2">
    <citation type="submission" date="2023-06" db="EMBL/GenBank/DDBJ databases">
        <title>Long-read-based genome assembly of the green algal bacterivore Cymbomonas tetramitiformis.</title>
        <authorList>
            <person name="Gyaltshen Y."/>
            <person name="Rozenberg A."/>
            <person name="Paasch A."/>
            <person name="Burns J.A."/>
            <person name="Warring S."/>
            <person name="Larson R."/>
            <person name="Maurer-Alcala X."/>
            <person name="Dacks J."/>
            <person name="Kim E."/>
        </authorList>
    </citation>
    <scope>NUCLEOTIDE SEQUENCE</scope>
    <source>
        <strain evidence="2">PLY_AMNH</strain>
    </source>
</reference>
<dbReference type="Proteomes" id="UP001190700">
    <property type="component" value="Unassembled WGS sequence"/>
</dbReference>
<feature type="compositionally biased region" description="Low complexity" evidence="1">
    <location>
        <begin position="425"/>
        <end position="435"/>
    </location>
</feature>
<evidence type="ECO:0000313" key="4">
    <source>
        <dbReference type="Proteomes" id="UP001190700"/>
    </source>
</evidence>
<sequence>ISEIVATCMEESSEPSSFRGAQPPDAVCSWCLHAAVQSLDAAALARTLLGFHHGSLKKAQWKAALRHVDSQVVKSSEPRQLVCDAISHILGDGEGWREGMAGAETRFKRSCGNLLGASQRSHRHTPEGRDAAVRLLQLAMRWRPPLAGVPKRVTLGTRDAGQLLRQHHVALHEVGEAMVRGWIAGLLASDGGRQNHGELAVLEYFTSKGELSTSDFRELLVDLVRRLLESSSSLPGVPPVHPETANGDPREPNTEGLTCGEQPASAEVEEAEHQAGGPALSPLQRAVIIQHILIHHDRSIAVDVRQYCAGAIPLLRSLELRPQKTGDLATTLARLLDLPMAFSSPQRPPPPSGSQAPSSGVIGLRLPQAADAPEGGEASGLPAPGGGDPEVVRQVVDELREVAEQGRRPSRDPWGVLQVRLSRQSPAPASMPASS</sequence>
<evidence type="ECO:0000313" key="2">
    <source>
        <dbReference type="EMBL" id="KAK3244731.1"/>
    </source>
</evidence>
<feature type="region of interest" description="Disordered" evidence="1">
    <location>
        <begin position="231"/>
        <end position="274"/>
    </location>
</feature>
<evidence type="ECO:0000313" key="3">
    <source>
        <dbReference type="EMBL" id="KAK3244732.1"/>
    </source>
</evidence>
<feature type="region of interest" description="Disordered" evidence="1">
    <location>
        <begin position="341"/>
        <end position="435"/>
    </location>
</feature>
<feature type="compositionally biased region" description="Basic and acidic residues" evidence="1">
    <location>
        <begin position="395"/>
        <end position="411"/>
    </location>
</feature>
<name>A0AAE0EXU6_9CHLO</name>
<gene>
    <name evidence="3" type="ORF">CYMTET_45670</name>
    <name evidence="2" type="ORF">CYMTET_45671</name>
</gene>
<evidence type="ECO:0000256" key="1">
    <source>
        <dbReference type="SAM" id="MobiDB-lite"/>
    </source>
</evidence>
<protein>
    <submittedName>
        <fullName evidence="2">Uncharacterized protein</fullName>
    </submittedName>
</protein>
<accession>A0AAE0EXU6</accession>
<proteinExistence type="predicted"/>
<dbReference type="EMBL" id="LGRX02031503">
    <property type="protein sequence ID" value="KAK3244732.1"/>
    <property type="molecule type" value="Genomic_DNA"/>
</dbReference>
<comment type="caution">
    <text evidence="2">The sequence shown here is derived from an EMBL/GenBank/DDBJ whole genome shotgun (WGS) entry which is preliminary data.</text>
</comment>
<reference evidence="2 4" key="1">
    <citation type="journal article" date="2015" name="Genome Biol. Evol.">
        <title>Comparative Genomics of a Bacterivorous Green Alga Reveals Evolutionary Causalities and Consequences of Phago-Mixotrophic Mode of Nutrition.</title>
        <authorList>
            <person name="Burns J.A."/>
            <person name="Paasch A."/>
            <person name="Narechania A."/>
            <person name="Kim E."/>
        </authorList>
    </citation>
    <scope>NUCLEOTIDE SEQUENCE [LARGE SCALE GENOMIC DNA]</scope>
    <source>
        <strain evidence="2">PLY_AMNH</strain>
    </source>
</reference>
<feature type="non-terminal residue" evidence="2">
    <location>
        <position position="1"/>
    </location>
</feature>
<dbReference type="AlphaFoldDB" id="A0AAE0EXU6"/>
<dbReference type="EMBL" id="LGRX02031504">
    <property type="protein sequence ID" value="KAK3244731.1"/>
    <property type="molecule type" value="Genomic_DNA"/>
</dbReference>
<keyword evidence="4" id="KW-1185">Reference proteome</keyword>
<organism evidence="2 4">
    <name type="scientific">Cymbomonas tetramitiformis</name>
    <dbReference type="NCBI Taxonomy" id="36881"/>
    <lineage>
        <taxon>Eukaryota</taxon>
        <taxon>Viridiplantae</taxon>
        <taxon>Chlorophyta</taxon>
        <taxon>Pyramimonadophyceae</taxon>
        <taxon>Pyramimonadales</taxon>
        <taxon>Pyramimonadaceae</taxon>
        <taxon>Cymbomonas</taxon>
    </lineage>
</organism>